<dbReference type="InterPro" id="IPR000182">
    <property type="entry name" value="GNAT_dom"/>
</dbReference>
<dbReference type="PROSITE" id="PS51186">
    <property type="entry name" value="GNAT"/>
    <property type="match status" value="1"/>
</dbReference>
<dbReference type="RefSeq" id="WP_089715013.1">
    <property type="nucleotide sequence ID" value="NZ_FMAR01000017.1"/>
</dbReference>
<dbReference type="SUPFAM" id="SSF55729">
    <property type="entry name" value="Acyl-CoA N-acyltransferases (Nat)"/>
    <property type="match status" value="1"/>
</dbReference>
<dbReference type="GO" id="GO:0008080">
    <property type="term" value="F:N-acetyltransferase activity"/>
    <property type="evidence" value="ECO:0007669"/>
    <property type="project" value="InterPro"/>
</dbReference>
<keyword evidence="1 3" id="KW-0808">Transferase</keyword>
<accession>A0A1C4FVV1</accession>
<organism evidence="3 4">
    <name type="scientific">Chitinophaga costaii</name>
    <dbReference type="NCBI Taxonomy" id="1335309"/>
    <lineage>
        <taxon>Bacteria</taxon>
        <taxon>Pseudomonadati</taxon>
        <taxon>Bacteroidota</taxon>
        <taxon>Chitinophagia</taxon>
        <taxon>Chitinophagales</taxon>
        <taxon>Chitinophagaceae</taxon>
        <taxon>Chitinophaga</taxon>
    </lineage>
</organism>
<dbReference type="Pfam" id="PF00583">
    <property type="entry name" value="Acetyltransf_1"/>
    <property type="match status" value="1"/>
</dbReference>
<evidence type="ECO:0000313" key="4">
    <source>
        <dbReference type="Proteomes" id="UP000242818"/>
    </source>
</evidence>
<dbReference type="PANTHER" id="PTHR13947:SF37">
    <property type="entry name" value="LD18367P"/>
    <property type="match status" value="1"/>
</dbReference>
<reference evidence="3 4" key="1">
    <citation type="submission" date="2016-08" db="EMBL/GenBank/DDBJ databases">
        <authorList>
            <person name="Seilhamer J.J."/>
        </authorList>
    </citation>
    <scope>NUCLEOTIDE SEQUENCE [LARGE SCALE GENOMIC DNA]</scope>
    <source>
        <strain evidence="3 4">A37T2</strain>
    </source>
</reference>
<keyword evidence="4" id="KW-1185">Reference proteome</keyword>
<dbReference type="CDD" id="cd04301">
    <property type="entry name" value="NAT_SF"/>
    <property type="match status" value="1"/>
</dbReference>
<dbReference type="InterPro" id="IPR050769">
    <property type="entry name" value="NAT_camello-type"/>
</dbReference>
<name>A0A1C4FVV1_9BACT</name>
<protein>
    <submittedName>
        <fullName evidence="3">Putative acetyltransferase</fullName>
    </submittedName>
</protein>
<dbReference type="InterPro" id="IPR016181">
    <property type="entry name" value="Acyl_CoA_acyltransferase"/>
</dbReference>
<sequence length="157" mass="17323">MDITIRNITPGDNAVLANIIRMALREHNMARPGTVFTDPTTDHLYQLYQAQRSAYFVAEGNGQVVGGAGIGPLEGDVCELQKMYLSPQSRGQGLGKKLILHCLHFAKTNGYTQCYLETAPELEKAVKVYAHLGFRDLPGPLGNTGHFGCDRWMMIDL</sequence>
<evidence type="ECO:0000313" key="3">
    <source>
        <dbReference type="EMBL" id="SCC60002.1"/>
    </source>
</evidence>
<dbReference type="Proteomes" id="UP000242818">
    <property type="component" value="Unassembled WGS sequence"/>
</dbReference>
<feature type="domain" description="N-acetyltransferase" evidence="2">
    <location>
        <begin position="3"/>
        <end position="157"/>
    </location>
</feature>
<evidence type="ECO:0000259" key="2">
    <source>
        <dbReference type="PROSITE" id="PS51186"/>
    </source>
</evidence>
<dbReference type="PANTHER" id="PTHR13947">
    <property type="entry name" value="GNAT FAMILY N-ACETYLTRANSFERASE"/>
    <property type="match status" value="1"/>
</dbReference>
<dbReference type="OrthoDB" id="5419426at2"/>
<dbReference type="AlphaFoldDB" id="A0A1C4FVV1"/>
<dbReference type="STRING" id="1335309.GA0116948_11774"/>
<dbReference type="EMBL" id="FMAR01000017">
    <property type="protein sequence ID" value="SCC60002.1"/>
    <property type="molecule type" value="Genomic_DNA"/>
</dbReference>
<gene>
    <name evidence="3" type="ORF">GA0116948_11774</name>
</gene>
<dbReference type="Gene3D" id="3.40.630.30">
    <property type="match status" value="1"/>
</dbReference>
<proteinExistence type="predicted"/>
<evidence type="ECO:0000256" key="1">
    <source>
        <dbReference type="ARBA" id="ARBA00022679"/>
    </source>
</evidence>